<proteinExistence type="inferred from homology"/>
<evidence type="ECO:0000256" key="4">
    <source>
        <dbReference type="HAMAP-Rule" id="MF_00994"/>
    </source>
</evidence>
<dbReference type="STRING" id="2518989.IMCC3088_592"/>
<feature type="domain" description="LapB rubredoxin metal binding" evidence="5">
    <location>
        <begin position="367"/>
        <end position="394"/>
    </location>
</feature>
<accession>F3KZY0</accession>
<dbReference type="GO" id="GO:0009898">
    <property type="term" value="C:cytoplasmic side of plasma membrane"/>
    <property type="evidence" value="ECO:0007669"/>
    <property type="project" value="UniProtKB-UniRule"/>
</dbReference>
<dbReference type="Pfam" id="PF18073">
    <property type="entry name" value="Zn_ribbon_LapB"/>
    <property type="match status" value="1"/>
</dbReference>
<dbReference type="HAMAP" id="MF_00994">
    <property type="entry name" value="LPS_assembly_LapB"/>
    <property type="match status" value="1"/>
</dbReference>
<dbReference type="InterPro" id="IPR011990">
    <property type="entry name" value="TPR-like_helical_dom_sf"/>
</dbReference>
<dbReference type="Pfam" id="PF25058">
    <property type="entry name" value="ARM_TT21"/>
    <property type="match status" value="1"/>
</dbReference>
<reference evidence="6 7" key="1">
    <citation type="journal article" date="2011" name="J. Bacteriol.">
        <title>Genome sequence of strain IMCC3088, a proteorhodopsin-containing marine bacterium belonging to the OM60/NOR5 clade.</title>
        <authorList>
            <person name="Jang Y."/>
            <person name="Oh H.M."/>
            <person name="Kang I."/>
            <person name="Lee K."/>
            <person name="Yang S.J."/>
            <person name="Cho J.C."/>
        </authorList>
    </citation>
    <scope>NUCLEOTIDE SEQUENCE [LARGE SCALE GENOMIC DNA]</scope>
    <source>
        <strain evidence="6 7">IMCC3088</strain>
    </source>
</reference>
<dbReference type="InterPro" id="IPR051012">
    <property type="entry name" value="CellSynth/LPSAsmb/PSIAsmb"/>
</dbReference>
<sequence>MSSAPLFILILVAIAIGWLLGKHSSRSRANAPRSSDYYRGLNYLLDGRPDGALDEFIESLEVSSQTFETHISLGNLLRKKGEVQRAIRVHENVLAHDDLPASYQHEAHLELARDYIAAGLLDRAEQLLLDLIAESDAKAVGARRYLIEIYQMERDWDKAIAMASSLLAKRSFFGGRKSDVAGPGEQSVNVLLPHFYCELAEVCLQRNDLKGAQEALAAAYQEDAANVRVTLMSAQIAVDEQKFERAIELLGRVEQQDAEFLPEVVPLLGTCYRALGQSERFGDFLRQSLEKYPTPGLMIALADHIKDNEGAEAAAIFLTDAMRDAASLRGLYRLMLWQLEESRSQLASKLEVAMTLMRQLTETSPAYRCQHCGFRGQHLHWFCPGCKFWGSIKPIGLKKTINT</sequence>
<gene>
    <name evidence="4" type="primary">lapB</name>
    <name evidence="6" type="ORF">IMCC3088_592</name>
</gene>
<keyword evidence="6" id="KW-0346">Stress response</keyword>
<evidence type="ECO:0000313" key="6">
    <source>
        <dbReference type="EMBL" id="EGG30346.1"/>
    </source>
</evidence>
<dbReference type="eggNOG" id="COG2956">
    <property type="taxonomic scope" value="Bacteria"/>
</dbReference>
<name>F3KZY0_9GAMM</name>
<dbReference type="RefSeq" id="WP_009574974.1">
    <property type="nucleotide sequence ID" value="NZ_AEIG01000016.1"/>
</dbReference>
<keyword evidence="4" id="KW-0997">Cell inner membrane</keyword>
<dbReference type="NCBIfam" id="NF008757">
    <property type="entry name" value="PRK11788.1-5"/>
    <property type="match status" value="1"/>
</dbReference>
<keyword evidence="4" id="KW-0812">Transmembrane</keyword>
<feature type="binding site" evidence="4">
    <location>
        <position position="372"/>
    </location>
    <ligand>
        <name>Fe cation</name>
        <dbReference type="ChEBI" id="CHEBI:24875"/>
    </ligand>
</feature>
<keyword evidence="4" id="KW-0408">Iron</keyword>
<dbReference type="Proteomes" id="UP000005615">
    <property type="component" value="Unassembled WGS sequence"/>
</dbReference>
<dbReference type="EMBL" id="AEIG01000016">
    <property type="protein sequence ID" value="EGG30346.1"/>
    <property type="molecule type" value="Genomic_DNA"/>
</dbReference>
<keyword evidence="4" id="KW-1003">Cell membrane</keyword>
<feature type="topological domain" description="Cytoplasmic" evidence="4">
    <location>
        <begin position="22"/>
        <end position="403"/>
    </location>
</feature>
<evidence type="ECO:0000313" key="7">
    <source>
        <dbReference type="Proteomes" id="UP000005615"/>
    </source>
</evidence>
<feature type="binding site" evidence="4">
    <location>
        <position position="369"/>
    </location>
    <ligand>
        <name>Fe cation</name>
        <dbReference type="ChEBI" id="CHEBI:24875"/>
    </ligand>
</feature>
<dbReference type="Gene3D" id="1.25.40.10">
    <property type="entry name" value="Tetratricopeptide repeat domain"/>
    <property type="match status" value="2"/>
</dbReference>
<dbReference type="GO" id="GO:0005506">
    <property type="term" value="F:iron ion binding"/>
    <property type="evidence" value="ECO:0007669"/>
    <property type="project" value="UniProtKB-UniRule"/>
</dbReference>
<feature type="binding site" evidence="4">
    <location>
        <position position="383"/>
    </location>
    <ligand>
        <name>Fe cation</name>
        <dbReference type="ChEBI" id="CHEBI:24875"/>
    </ligand>
</feature>
<dbReference type="InterPro" id="IPR030865">
    <property type="entry name" value="LapB"/>
</dbReference>
<feature type="binding site" evidence="4">
    <location>
        <position position="386"/>
    </location>
    <ligand>
        <name>Fe cation</name>
        <dbReference type="ChEBI" id="CHEBI:24875"/>
    </ligand>
</feature>
<protein>
    <recommendedName>
        <fullName evidence="4">Lipopolysaccharide assembly protein B</fullName>
    </recommendedName>
</protein>
<dbReference type="SUPFAM" id="SSF48452">
    <property type="entry name" value="TPR-like"/>
    <property type="match status" value="2"/>
</dbReference>
<comment type="function">
    <text evidence="4">Modulates cellular lipopolysaccharide (LPS) levels by regulating LpxC, which is involved in lipid A biosynthesis. May act by modulating the proteolytic activity of FtsH towards LpxC. May also coordinate assembly of proteins involved in LPS synthesis at the plasma membrane.</text>
</comment>
<dbReference type="GO" id="GO:0046890">
    <property type="term" value="P:regulation of lipid biosynthetic process"/>
    <property type="evidence" value="ECO:0007669"/>
    <property type="project" value="UniProtKB-UniRule"/>
</dbReference>
<evidence type="ECO:0000256" key="1">
    <source>
        <dbReference type="ARBA" id="ARBA00022723"/>
    </source>
</evidence>
<organism evidence="6 7">
    <name type="scientific">Aequoribacter fuscus</name>
    <dbReference type="NCBI Taxonomy" id="2518989"/>
    <lineage>
        <taxon>Bacteria</taxon>
        <taxon>Pseudomonadati</taxon>
        <taxon>Pseudomonadota</taxon>
        <taxon>Gammaproteobacteria</taxon>
        <taxon>Cellvibrionales</taxon>
        <taxon>Halieaceae</taxon>
        <taxon>Aequoribacter</taxon>
    </lineage>
</organism>
<keyword evidence="7" id="KW-1185">Reference proteome</keyword>
<dbReference type="InterPro" id="IPR019734">
    <property type="entry name" value="TPR_rpt"/>
</dbReference>
<evidence type="ECO:0000256" key="3">
    <source>
        <dbReference type="ARBA" id="ARBA00022803"/>
    </source>
</evidence>
<keyword evidence="4" id="KW-1133">Transmembrane helix</keyword>
<dbReference type="PANTHER" id="PTHR45586:SF1">
    <property type="entry name" value="LIPOPOLYSACCHARIDE ASSEMBLY PROTEIN B"/>
    <property type="match status" value="1"/>
</dbReference>
<keyword evidence="1 4" id="KW-0479">Metal-binding</keyword>
<dbReference type="InterPro" id="IPR041166">
    <property type="entry name" value="Rubredoxin_2"/>
</dbReference>
<keyword evidence="2 4" id="KW-0677">Repeat</keyword>
<keyword evidence="3 4" id="KW-0802">TPR repeat</keyword>
<evidence type="ECO:0000256" key="2">
    <source>
        <dbReference type="ARBA" id="ARBA00022737"/>
    </source>
</evidence>
<dbReference type="AlphaFoldDB" id="F3KZY0"/>
<dbReference type="Pfam" id="PF13176">
    <property type="entry name" value="TPR_7"/>
    <property type="match status" value="1"/>
</dbReference>
<keyword evidence="4" id="KW-0472">Membrane</keyword>
<dbReference type="PANTHER" id="PTHR45586">
    <property type="entry name" value="TPR REPEAT-CONTAINING PROTEIN PA4667"/>
    <property type="match status" value="1"/>
</dbReference>
<evidence type="ECO:0000259" key="5">
    <source>
        <dbReference type="Pfam" id="PF18073"/>
    </source>
</evidence>
<comment type="similarity">
    <text evidence="4">Belongs to the LapB family.</text>
</comment>
<dbReference type="GO" id="GO:0008653">
    <property type="term" value="P:lipopolysaccharide metabolic process"/>
    <property type="evidence" value="ECO:0007669"/>
    <property type="project" value="InterPro"/>
</dbReference>
<comment type="caution">
    <text evidence="6">The sequence shown here is derived from an EMBL/GenBank/DDBJ whole genome shotgun (WGS) entry which is preliminary data.</text>
</comment>
<comment type="subcellular location">
    <subcellularLocation>
        <location evidence="4">Cell inner membrane</location>
        <topology evidence="4">Single-pass membrane protein</topology>
        <orientation evidence="4">Cytoplasmic side</orientation>
    </subcellularLocation>
</comment>